<dbReference type="EMBL" id="VSSQ01015523">
    <property type="protein sequence ID" value="MPM55969.1"/>
    <property type="molecule type" value="Genomic_DNA"/>
</dbReference>
<reference evidence="1" key="1">
    <citation type="submission" date="2019-08" db="EMBL/GenBank/DDBJ databases">
        <authorList>
            <person name="Kucharzyk K."/>
            <person name="Murdoch R.W."/>
            <person name="Higgins S."/>
            <person name="Loffler F."/>
        </authorList>
    </citation>
    <scope>NUCLEOTIDE SEQUENCE</scope>
</reference>
<gene>
    <name evidence="1" type="ORF">SDC9_102767</name>
</gene>
<organism evidence="1">
    <name type="scientific">bioreactor metagenome</name>
    <dbReference type="NCBI Taxonomy" id="1076179"/>
    <lineage>
        <taxon>unclassified sequences</taxon>
        <taxon>metagenomes</taxon>
        <taxon>ecological metagenomes</taxon>
    </lineage>
</organism>
<comment type="caution">
    <text evidence="1">The sequence shown here is derived from an EMBL/GenBank/DDBJ whole genome shotgun (WGS) entry which is preliminary data.</text>
</comment>
<protein>
    <submittedName>
        <fullName evidence="1">Uncharacterized protein</fullName>
    </submittedName>
</protein>
<name>A0A645ASC3_9ZZZZ</name>
<accession>A0A645ASC3</accession>
<sequence>MFFQVFRFINLKGLVGNNRFANLLVTSSDALPVQLDRFLPHIFFSLNKYKLIGLFSKTIIFVHAYCNNEAQGL</sequence>
<proteinExistence type="predicted"/>
<evidence type="ECO:0000313" key="1">
    <source>
        <dbReference type="EMBL" id="MPM55969.1"/>
    </source>
</evidence>
<dbReference type="AlphaFoldDB" id="A0A645ASC3"/>